<dbReference type="AlphaFoldDB" id="A0A7W5UXT8"/>
<feature type="non-terminal residue" evidence="1">
    <location>
        <position position="26"/>
    </location>
</feature>
<evidence type="ECO:0000313" key="2">
    <source>
        <dbReference type="Proteomes" id="UP000541425"/>
    </source>
</evidence>
<evidence type="ECO:0000313" key="1">
    <source>
        <dbReference type="EMBL" id="MBB3703534.1"/>
    </source>
</evidence>
<protein>
    <submittedName>
        <fullName evidence="1">Uncharacterized protein</fullName>
    </submittedName>
</protein>
<organism evidence="1 2">
    <name type="scientific">Alloprevotella rava</name>
    <dbReference type="NCBI Taxonomy" id="671218"/>
    <lineage>
        <taxon>Bacteria</taxon>
        <taxon>Pseudomonadati</taxon>
        <taxon>Bacteroidota</taxon>
        <taxon>Bacteroidia</taxon>
        <taxon>Bacteroidales</taxon>
        <taxon>Prevotellaceae</taxon>
        <taxon>Alloprevotella</taxon>
    </lineage>
</organism>
<dbReference type="Proteomes" id="UP000541425">
    <property type="component" value="Unassembled WGS sequence"/>
</dbReference>
<comment type="caution">
    <text evidence="1">The sequence shown here is derived from an EMBL/GenBank/DDBJ whole genome shotgun (WGS) entry which is preliminary data.</text>
</comment>
<dbReference type="EMBL" id="JACICA010000015">
    <property type="protein sequence ID" value="MBB3703534.1"/>
    <property type="molecule type" value="Genomic_DNA"/>
</dbReference>
<sequence length="26" mass="3034">MNDSLLYQAYGVKNYSYARTEYKGKA</sequence>
<accession>A0A7W5UXT8</accession>
<gene>
    <name evidence="1" type="ORF">FHS60_002025</name>
</gene>
<proteinExistence type="predicted"/>
<reference evidence="1 2" key="1">
    <citation type="submission" date="2020-08" db="EMBL/GenBank/DDBJ databases">
        <title>Genomic Encyclopedia of Type Strains, Phase IV (KMG-IV): sequencing the most valuable type-strain genomes for metagenomic binning, comparative biology and taxonomic classification.</title>
        <authorList>
            <person name="Goeker M."/>
        </authorList>
    </citation>
    <scope>NUCLEOTIDE SEQUENCE [LARGE SCALE GENOMIC DNA]</scope>
    <source>
        <strain evidence="1 2">DSM 22548</strain>
    </source>
</reference>
<name>A0A7W5UXT8_9BACT</name>